<dbReference type="RefSeq" id="WP_010038304.1">
    <property type="nucleotide sequence ID" value="NZ_CP025958.1"/>
</dbReference>
<evidence type="ECO:0000313" key="1">
    <source>
        <dbReference type="EMBL" id="AWM41752.1"/>
    </source>
</evidence>
<evidence type="ECO:0000313" key="2">
    <source>
        <dbReference type="Proteomes" id="UP000245802"/>
    </source>
</evidence>
<gene>
    <name evidence="1" type="ORF">C1280_35315</name>
</gene>
<dbReference type="AlphaFoldDB" id="A0A2Z3HBI9"/>
<dbReference type="EMBL" id="CP025958">
    <property type="protein sequence ID" value="AWM41752.1"/>
    <property type="molecule type" value="Genomic_DNA"/>
</dbReference>
<protein>
    <submittedName>
        <fullName evidence="1">Uncharacterized protein</fullName>
    </submittedName>
</protein>
<sequence length="70" mass="7608">MTTAVTTPVFVLWRKLHVKRARWERVGDAPTEAAATALMSGSGDFLVIEGNRHPTAGRRTKVKPAPSNGH</sequence>
<organism evidence="1 2">
    <name type="scientific">Gemmata obscuriglobus</name>
    <dbReference type="NCBI Taxonomy" id="114"/>
    <lineage>
        <taxon>Bacteria</taxon>
        <taxon>Pseudomonadati</taxon>
        <taxon>Planctomycetota</taxon>
        <taxon>Planctomycetia</taxon>
        <taxon>Gemmatales</taxon>
        <taxon>Gemmataceae</taxon>
        <taxon>Gemmata</taxon>
    </lineage>
</organism>
<reference evidence="1 2" key="1">
    <citation type="submission" date="2018-01" db="EMBL/GenBank/DDBJ databases">
        <title>G. obscuriglobus.</title>
        <authorList>
            <person name="Franke J."/>
            <person name="Blomberg W."/>
            <person name="Selmecki A."/>
        </authorList>
    </citation>
    <scope>NUCLEOTIDE SEQUENCE [LARGE SCALE GENOMIC DNA]</scope>
    <source>
        <strain evidence="1 2">DSM 5831</strain>
    </source>
</reference>
<dbReference type="Proteomes" id="UP000245802">
    <property type="component" value="Chromosome"/>
</dbReference>
<accession>A0A2Z3HBI9</accession>
<name>A0A2Z3HBI9_9BACT</name>
<keyword evidence="2" id="KW-1185">Reference proteome</keyword>
<dbReference type="KEGG" id="gog:C1280_35315"/>
<proteinExistence type="predicted"/>